<evidence type="ECO:0000313" key="2">
    <source>
        <dbReference type="EMBL" id="MBJ3761652.1"/>
    </source>
</evidence>
<dbReference type="PROSITE" id="PS51704">
    <property type="entry name" value="GP_PDE"/>
    <property type="match status" value="1"/>
</dbReference>
<dbReference type="GO" id="GO:0006629">
    <property type="term" value="P:lipid metabolic process"/>
    <property type="evidence" value="ECO:0007669"/>
    <property type="project" value="InterPro"/>
</dbReference>
<comment type="caution">
    <text evidence="2">The sequence shown here is derived from an EMBL/GenBank/DDBJ whole genome shotgun (WGS) entry which is preliminary data.</text>
</comment>
<organism evidence="2 3">
    <name type="scientific">Palleronia pontilimi</name>
    <dbReference type="NCBI Taxonomy" id="1964209"/>
    <lineage>
        <taxon>Bacteria</taxon>
        <taxon>Pseudomonadati</taxon>
        <taxon>Pseudomonadota</taxon>
        <taxon>Alphaproteobacteria</taxon>
        <taxon>Rhodobacterales</taxon>
        <taxon>Roseobacteraceae</taxon>
        <taxon>Palleronia</taxon>
    </lineage>
</organism>
<evidence type="ECO:0000259" key="1">
    <source>
        <dbReference type="PROSITE" id="PS51704"/>
    </source>
</evidence>
<dbReference type="Pfam" id="PF03009">
    <property type="entry name" value="GDPD"/>
    <property type="match status" value="1"/>
</dbReference>
<accession>A0A934IEF6</accession>
<name>A0A934IEF6_9RHOB</name>
<gene>
    <name evidence="2" type="ORF">ILP92_02660</name>
</gene>
<evidence type="ECO:0000313" key="3">
    <source>
        <dbReference type="Proteomes" id="UP000642488"/>
    </source>
</evidence>
<keyword evidence="3" id="KW-1185">Reference proteome</keyword>
<dbReference type="PANTHER" id="PTHR46211">
    <property type="entry name" value="GLYCEROPHOSPHORYL DIESTER PHOSPHODIESTERASE"/>
    <property type="match status" value="1"/>
</dbReference>
<dbReference type="SUPFAM" id="SSF51695">
    <property type="entry name" value="PLC-like phosphodiesterases"/>
    <property type="match status" value="1"/>
</dbReference>
<dbReference type="EMBL" id="JAEKPD010000001">
    <property type="protein sequence ID" value="MBJ3761652.1"/>
    <property type="molecule type" value="Genomic_DNA"/>
</dbReference>
<reference evidence="2" key="1">
    <citation type="submission" date="2020-12" db="EMBL/GenBank/DDBJ databases">
        <title>Bacterial taxonomy.</title>
        <authorList>
            <person name="Pan X."/>
        </authorList>
    </citation>
    <scope>NUCLEOTIDE SEQUENCE</scope>
    <source>
        <strain evidence="2">KCTC 52957</strain>
    </source>
</reference>
<dbReference type="Gene3D" id="3.20.20.190">
    <property type="entry name" value="Phosphatidylinositol (PI) phosphodiesterase"/>
    <property type="match status" value="1"/>
</dbReference>
<dbReference type="RefSeq" id="WP_198914799.1">
    <property type="nucleotide sequence ID" value="NZ_JAEKPD010000001.1"/>
</dbReference>
<dbReference type="PANTHER" id="PTHR46211:SF1">
    <property type="entry name" value="GLYCEROPHOSPHODIESTER PHOSPHODIESTERASE, CYTOPLASMIC"/>
    <property type="match status" value="1"/>
</dbReference>
<dbReference type="GO" id="GO:0008081">
    <property type="term" value="F:phosphoric diester hydrolase activity"/>
    <property type="evidence" value="ECO:0007669"/>
    <property type="project" value="InterPro"/>
</dbReference>
<dbReference type="InterPro" id="IPR030395">
    <property type="entry name" value="GP_PDE_dom"/>
</dbReference>
<feature type="domain" description="GP-PDE" evidence="1">
    <location>
        <begin position="9"/>
        <end position="247"/>
    </location>
</feature>
<dbReference type="Proteomes" id="UP000642488">
    <property type="component" value="Unassembled WGS sequence"/>
</dbReference>
<protein>
    <submittedName>
        <fullName evidence="2">Phosphodiesterase</fullName>
    </submittedName>
</protein>
<sequence length="247" mass="26457">MRLPDAFLRRPLAHRGLHDRAGGVIENSLSAFDAAIAGGYGIELDVQISADGVPVVFHDATLDRVTAATGPVNARTARDLRSIALAGSDDRILPLRDVLDHVAGRVPVLVEIKDQTGRGDGPALDQAVGHVLRDAGVLVAVMSFNPAYIAALDWLRDVPRGITSGSADDYPSDLPDATRRSLARLEMFERSGANFLSHNHTDLQNTRVRALKSAGAHVLCWTIRSQAEADAALRVAENITFEGFTPA</sequence>
<dbReference type="InterPro" id="IPR017946">
    <property type="entry name" value="PLC-like_Pdiesterase_TIM-brl"/>
</dbReference>
<proteinExistence type="predicted"/>
<dbReference type="AlphaFoldDB" id="A0A934IEF6"/>